<keyword evidence="1" id="KW-0472">Membrane</keyword>
<gene>
    <name evidence="2" type="ORF">SAMN04489723_12028</name>
</gene>
<name>A0A1I1C0A3_9BACT</name>
<organism evidence="2 3">
    <name type="scientific">Algoriphagus aquimarinus</name>
    <dbReference type="NCBI Taxonomy" id="237018"/>
    <lineage>
        <taxon>Bacteria</taxon>
        <taxon>Pseudomonadati</taxon>
        <taxon>Bacteroidota</taxon>
        <taxon>Cytophagia</taxon>
        <taxon>Cytophagales</taxon>
        <taxon>Cyclobacteriaceae</taxon>
        <taxon>Algoriphagus</taxon>
    </lineage>
</organism>
<keyword evidence="3" id="KW-1185">Reference proteome</keyword>
<feature type="transmembrane region" description="Helical" evidence="1">
    <location>
        <begin position="22"/>
        <end position="48"/>
    </location>
</feature>
<proteinExistence type="predicted"/>
<reference evidence="2 3" key="1">
    <citation type="submission" date="2016-10" db="EMBL/GenBank/DDBJ databases">
        <authorList>
            <person name="de Groot N.N."/>
        </authorList>
    </citation>
    <scope>NUCLEOTIDE SEQUENCE [LARGE SCALE GENOMIC DNA]</scope>
    <source>
        <strain evidence="2 3">DSM 23399</strain>
    </source>
</reference>
<dbReference type="EMBL" id="FOKK01000020">
    <property type="protein sequence ID" value="SFB55991.1"/>
    <property type="molecule type" value="Genomic_DNA"/>
</dbReference>
<dbReference type="STRING" id="237018.SAMN04489723_12028"/>
<evidence type="ECO:0000313" key="3">
    <source>
        <dbReference type="Proteomes" id="UP000198790"/>
    </source>
</evidence>
<keyword evidence="1" id="KW-0812">Transmembrane</keyword>
<keyword evidence="1" id="KW-1133">Transmembrane helix</keyword>
<dbReference type="AlphaFoldDB" id="A0A1I1C0A3"/>
<evidence type="ECO:0000256" key="1">
    <source>
        <dbReference type="SAM" id="Phobius"/>
    </source>
</evidence>
<dbReference type="Proteomes" id="UP000198790">
    <property type="component" value="Unassembled WGS sequence"/>
</dbReference>
<sequence>MVPLTIISLIYRTEDRRRVTEVATILVLNIVDVTFCLLLVPFQIYLLILF</sequence>
<protein>
    <submittedName>
        <fullName evidence="2">Uncharacterized protein</fullName>
    </submittedName>
</protein>
<accession>A0A1I1C0A3</accession>
<evidence type="ECO:0000313" key="2">
    <source>
        <dbReference type="EMBL" id="SFB55991.1"/>
    </source>
</evidence>